<dbReference type="InterPro" id="IPR015424">
    <property type="entry name" value="PyrdxlP-dep_Trfase"/>
</dbReference>
<dbReference type="GO" id="GO:0006520">
    <property type="term" value="P:amino acid metabolic process"/>
    <property type="evidence" value="ECO:0007669"/>
    <property type="project" value="InterPro"/>
</dbReference>
<dbReference type="InterPro" id="IPR004839">
    <property type="entry name" value="Aminotransferase_I/II_large"/>
</dbReference>
<evidence type="ECO:0000313" key="8">
    <source>
        <dbReference type="EMBL" id="QEI08155.1"/>
    </source>
</evidence>
<dbReference type="InterPro" id="IPR004838">
    <property type="entry name" value="NHTrfase_class1_PyrdxlP-BS"/>
</dbReference>
<comment type="cofactor">
    <cofactor evidence="1 6">
        <name>pyridoxal 5'-phosphate</name>
        <dbReference type="ChEBI" id="CHEBI:597326"/>
    </cofactor>
</comment>
<dbReference type="FunFam" id="3.40.640.10:FF:000033">
    <property type="entry name" value="Aspartate aminotransferase"/>
    <property type="match status" value="1"/>
</dbReference>
<dbReference type="InterPro" id="IPR050596">
    <property type="entry name" value="AspAT/PAT-like"/>
</dbReference>
<keyword evidence="9" id="KW-1185">Reference proteome</keyword>
<organism evidence="8 9">
    <name type="scientific">Pigmentiphaga aceris</name>
    <dbReference type="NCBI Taxonomy" id="1940612"/>
    <lineage>
        <taxon>Bacteria</taxon>
        <taxon>Pseudomonadati</taxon>
        <taxon>Pseudomonadota</taxon>
        <taxon>Betaproteobacteria</taxon>
        <taxon>Burkholderiales</taxon>
        <taxon>Alcaligenaceae</taxon>
        <taxon>Pigmentiphaga</taxon>
    </lineage>
</organism>
<comment type="similarity">
    <text evidence="2 6">Belongs to the class-I pyridoxal-phosphate-dependent aminotransferase family.</text>
</comment>
<keyword evidence="5" id="KW-0663">Pyridoxal phosphate</keyword>
<dbReference type="Gene3D" id="3.40.640.10">
    <property type="entry name" value="Type I PLP-dependent aspartate aminotransferase-like (Major domain)"/>
    <property type="match status" value="1"/>
</dbReference>
<evidence type="ECO:0000256" key="6">
    <source>
        <dbReference type="RuleBase" id="RU000481"/>
    </source>
</evidence>
<reference evidence="8 9" key="1">
    <citation type="submission" date="2019-08" db="EMBL/GenBank/DDBJ databases">
        <title>Amphibian skin-associated Pigmentiphaga: genome sequence and occurrence across geography and hosts.</title>
        <authorList>
            <person name="Bletz M.C."/>
            <person name="Bunk B."/>
            <person name="Sproeer C."/>
            <person name="Biwer P."/>
            <person name="Reiter S."/>
            <person name="Rabemananjara F.C.E."/>
            <person name="Schulz S."/>
            <person name="Overmann J."/>
            <person name="Vences M."/>
        </authorList>
    </citation>
    <scope>NUCLEOTIDE SEQUENCE [LARGE SCALE GENOMIC DNA]</scope>
    <source>
        <strain evidence="8 9">Mada1488</strain>
    </source>
</reference>
<dbReference type="CDD" id="cd00609">
    <property type="entry name" value="AAT_like"/>
    <property type="match status" value="1"/>
</dbReference>
<evidence type="ECO:0000256" key="2">
    <source>
        <dbReference type="ARBA" id="ARBA00007441"/>
    </source>
</evidence>
<dbReference type="AlphaFoldDB" id="A0A5C0B1E0"/>
<evidence type="ECO:0000313" key="9">
    <source>
        <dbReference type="Proteomes" id="UP000325161"/>
    </source>
</evidence>
<dbReference type="EMBL" id="CP043046">
    <property type="protein sequence ID" value="QEI08155.1"/>
    <property type="molecule type" value="Genomic_DNA"/>
</dbReference>
<dbReference type="SUPFAM" id="SSF53383">
    <property type="entry name" value="PLP-dependent transferases"/>
    <property type="match status" value="1"/>
</dbReference>
<keyword evidence="3 6" id="KW-0032">Aminotransferase</keyword>
<dbReference type="Pfam" id="PF00155">
    <property type="entry name" value="Aminotran_1_2"/>
    <property type="match status" value="1"/>
</dbReference>
<dbReference type="GO" id="GO:0030170">
    <property type="term" value="F:pyridoxal phosphate binding"/>
    <property type="evidence" value="ECO:0007669"/>
    <property type="project" value="InterPro"/>
</dbReference>
<evidence type="ECO:0000256" key="1">
    <source>
        <dbReference type="ARBA" id="ARBA00001933"/>
    </source>
</evidence>
<dbReference type="OrthoDB" id="9803354at2"/>
<dbReference type="PANTHER" id="PTHR46383:SF1">
    <property type="entry name" value="ASPARTATE AMINOTRANSFERASE"/>
    <property type="match status" value="1"/>
</dbReference>
<dbReference type="Gene3D" id="3.90.1150.10">
    <property type="entry name" value="Aspartate Aminotransferase, domain 1"/>
    <property type="match status" value="1"/>
</dbReference>
<protein>
    <recommendedName>
        <fullName evidence="6">Aminotransferase</fullName>
        <ecNumber evidence="6">2.6.1.-</ecNumber>
    </recommendedName>
</protein>
<proteinExistence type="inferred from homology"/>
<name>A0A5C0B1E0_9BURK</name>
<gene>
    <name evidence="8" type="ORF">FXN63_21660</name>
</gene>
<feature type="domain" description="Aminotransferase class I/classII large" evidence="7">
    <location>
        <begin position="38"/>
        <end position="398"/>
    </location>
</feature>
<dbReference type="EC" id="2.6.1.-" evidence="6"/>
<dbReference type="PROSITE" id="PS00105">
    <property type="entry name" value="AA_TRANSFER_CLASS_1"/>
    <property type="match status" value="1"/>
</dbReference>
<accession>A0A5C0B1E0</accession>
<dbReference type="InterPro" id="IPR015422">
    <property type="entry name" value="PyrdxlP-dep_Trfase_small"/>
</dbReference>
<sequence>MSSLPVDVRLSRRLASVRPSATGAITDTARRMKAEGKPVISLSAGELDFDTPAHIQQAAIDGIQNGQTRYTNVGGTQQLKAAIARKFQRDNDLHYADAEIIASTGAKQILFNALLATIDAGDEAIMVAPYWVSYSEMVRIADGEPIVITPDATSGFKLTPDLLAQAITPNTRWLILNSPCNPSGSLYSADELRALAAVLRHHPRVLVMADDIYEEIVFDGEFASFAQAAPDMKDRTLTINGVSKAYAMTGWRLGYAGGPRWLIGALELLQSQSTSNPSSVTQVAAAAALDGPQEFLDTWRARLRVRRDLALGILADAAPLLTLQTPAAAFYLYADCSATLGMKTPQGAVISSDIDLATYLLEHGGVAVVPGTAFGLAPYIRLAYALSDTDLKAACEQIVAACKRLVPT</sequence>
<dbReference type="GO" id="GO:0008483">
    <property type="term" value="F:transaminase activity"/>
    <property type="evidence" value="ECO:0007669"/>
    <property type="project" value="UniProtKB-KW"/>
</dbReference>
<evidence type="ECO:0000256" key="5">
    <source>
        <dbReference type="ARBA" id="ARBA00022898"/>
    </source>
</evidence>
<dbReference type="RefSeq" id="WP_148817455.1">
    <property type="nucleotide sequence ID" value="NZ_CP043046.1"/>
</dbReference>
<dbReference type="PANTHER" id="PTHR46383">
    <property type="entry name" value="ASPARTATE AMINOTRANSFERASE"/>
    <property type="match status" value="1"/>
</dbReference>
<dbReference type="KEGG" id="pacr:FXN63_21660"/>
<keyword evidence="4 6" id="KW-0808">Transferase</keyword>
<evidence type="ECO:0000256" key="3">
    <source>
        <dbReference type="ARBA" id="ARBA00022576"/>
    </source>
</evidence>
<evidence type="ECO:0000259" key="7">
    <source>
        <dbReference type="Pfam" id="PF00155"/>
    </source>
</evidence>
<dbReference type="Proteomes" id="UP000325161">
    <property type="component" value="Chromosome"/>
</dbReference>
<dbReference type="InterPro" id="IPR015421">
    <property type="entry name" value="PyrdxlP-dep_Trfase_major"/>
</dbReference>
<evidence type="ECO:0000256" key="4">
    <source>
        <dbReference type="ARBA" id="ARBA00022679"/>
    </source>
</evidence>